<proteinExistence type="predicted"/>
<dbReference type="InterPro" id="IPR001611">
    <property type="entry name" value="Leu-rich_rpt"/>
</dbReference>
<name>A0ABC8T7L9_9AQUA</name>
<dbReference type="InterPro" id="IPR032675">
    <property type="entry name" value="LRR_dom_sf"/>
</dbReference>
<evidence type="ECO:0000313" key="2">
    <source>
        <dbReference type="Proteomes" id="UP001642360"/>
    </source>
</evidence>
<sequence>MSYWILVAAGDDLLPDIYELPLDLFDCLLTSLPPLALQKLQEQLLASDFVICSQNRSISWRALYKSRWPGLVRRVQPVDWLAKEGEENYEVTYDWQQIYWETHLQEYALLLRTSKLESLELRWIKSNEHGAHATSYIRTFIRLPETTLIICFLMSAIFEDSFEYNLLGKVVGLCKLLDQNSETLTSIEFIHCKLSSTFVDAICDSLHIKGLQTHGVKHFSIKTSSFMEINSLPLPVGLASFLSSGRSLTLLSLSDNNLQQNFAKMVLNTLLDASSSIVILDLSENNIAGWLSDFKWRSTSCSKLYSGIGKSLQSLRVLNLRNTNLQKDDADCLIYALVHMPNLGTLDLSDNPIEDDGMKSLISYFVEISEREPPFTELKLENCELTCKGVSQLLGVLSQLKKPLNALSIGDNDLGIKVGAPLGKYLCTGIRSLNIEDIGLCSSGFLEAQEELMEELKLVYINISKNRGGIETAKFLSKLISQSPRLVAVNAGYNFMPVESLSAICSGLKVAKGKLEHLDLTGNSFCDQSAEASVLAGFQIHGKPIIVLSSLPASNQPYDDDP</sequence>
<gene>
    <name evidence="1" type="ORF">ILEXP_LOCUS32524</name>
</gene>
<dbReference type="Proteomes" id="UP001642360">
    <property type="component" value="Unassembled WGS sequence"/>
</dbReference>
<keyword evidence="2" id="KW-1185">Reference proteome</keyword>
<dbReference type="PANTHER" id="PTHR47818:SF2">
    <property type="entry name" value="F-BOX DOMAIN-CONTAINING PROTEIN"/>
    <property type="match status" value="1"/>
</dbReference>
<dbReference type="Gene3D" id="3.80.10.10">
    <property type="entry name" value="Ribonuclease Inhibitor"/>
    <property type="match status" value="2"/>
</dbReference>
<dbReference type="PANTHER" id="PTHR47818">
    <property type="entry name" value="RNI-LIKE SUPERFAMILY PROTEIN"/>
    <property type="match status" value="1"/>
</dbReference>
<dbReference type="SMART" id="SM00368">
    <property type="entry name" value="LRR_RI"/>
    <property type="match status" value="6"/>
</dbReference>
<organism evidence="1 2">
    <name type="scientific">Ilex paraguariensis</name>
    <name type="common">yerba mate</name>
    <dbReference type="NCBI Taxonomy" id="185542"/>
    <lineage>
        <taxon>Eukaryota</taxon>
        <taxon>Viridiplantae</taxon>
        <taxon>Streptophyta</taxon>
        <taxon>Embryophyta</taxon>
        <taxon>Tracheophyta</taxon>
        <taxon>Spermatophyta</taxon>
        <taxon>Magnoliopsida</taxon>
        <taxon>eudicotyledons</taxon>
        <taxon>Gunneridae</taxon>
        <taxon>Pentapetalae</taxon>
        <taxon>asterids</taxon>
        <taxon>campanulids</taxon>
        <taxon>Aquifoliales</taxon>
        <taxon>Aquifoliaceae</taxon>
        <taxon>Ilex</taxon>
    </lineage>
</organism>
<dbReference type="EMBL" id="CAUOFW020004036">
    <property type="protein sequence ID" value="CAK9163479.1"/>
    <property type="molecule type" value="Genomic_DNA"/>
</dbReference>
<evidence type="ECO:0000313" key="1">
    <source>
        <dbReference type="EMBL" id="CAK9163479.1"/>
    </source>
</evidence>
<dbReference type="Pfam" id="PF13516">
    <property type="entry name" value="LRR_6"/>
    <property type="match status" value="1"/>
</dbReference>
<dbReference type="AlphaFoldDB" id="A0ABC8T7L9"/>
<accession>A0ABC8T7L9</accession>
<protein>
    <submittedName>
        <fullName evidence="1">Uncharacterized protein</fullName>
    </submittedName>
</protein>
<reference evidence="1 2" key="1">
    <citation type="submission" date="2024-02" db="EMBL/GenBank/DDBJ databases">
        <authorList>
            <person name="Vignale AGUSTIN F."/>
            <person name="Sosa J E."/>
            <person name="Modenutti C."/>
        </authorList>
    </citation>
    <scope>NUCLEOTIDE SEQUENCE [LARGE SCALE GENOMIC DNA]</scope>
</reference>
<dbReference type="SUPFAM" id="SSF52047">
    <property type="entry name" value="RNI-like"/>
    <property type="match status" value="1"/>
</dbReference>
<comment type="caution">
    <text evidence="1">The sequence shown here is derived from an EMBL/GenBank/DDBJ whole genome shotgun (WGS) entry which is preliminary data.</text>
</comment>